<dbReference type="EMBL" id="PP511521">
    <property type="protein sequence ID" value="XCD05008.1"/>
    <property type="molecule type" value="Genomic_DNA"/>
</dbReference>
<name>A0AAU8B098_9CAUD</name>
<proteinExistence type="predicted"/>
<evidence type="ECO:0000313" key="1">
    <source>
        <dbReference type="EMBL" id="XCD05008.1"/>
    </source>
</evidence>
<organism evidence="1">
    <name type="scientific">Dulem virus 36</name>
    <dbReference type="NCBI Taxonomy" id="3145754"/>
    <lineage>
        <taxon>Viruses</taxon>
        <taxon>Duplodnaviria</taxon>
        <taxon>Heunggongvirae</taxon>
        <taxon>Uroviricota</taxon>
        <taxon>Caudoviricetes</taxon>
    </lineage>
</organism>
<sequence length="68" mass="8290">MYTNKEIIQWGKLLVFLSGALNHKDKYHIKNILYWHYLFEKTFSDEQYSYLIDCLYHGKSNIELDIED</sequence>
<reference evidence="1" key="1">
    <citation type="submission" date="2024-03" db="EMBL/GenBank/DDBJ databases">
        <title>Diverse circular DNA viruses in blood, oral, and fecal samples of captive lemurs.</title>
        <authorList>
            <person name="Paietta E.N."/>
            <person name="Kraberger S."/>
            <person name="Lund M.C."/>
            <person name="Custer J.M."/>
            <person name="Vargas K.M."/>
            <person name="Ehmke E.E."/>
            <person name="Yoder A.D."/>
            <person name="Varsani A."/>
        </authorList>
    </citation>
    <scope>NUCLEOTIDE SEQUENCE</scope>
    <source>
        <strain evidence="1">Duke_24FS_3</strain>
    </source>
</reference>
<accession>A0AAU8B098</accession>
<protein>
    <submittedName>
        <fullName evidence="1">Uncharacterized protein</fullName>
    </submittedName>
</protein>